<dbReference type="PANTHER" id="PTHR23184:SF9">
    <property type="entry name" value="TETRATRICOPEPTIDE REPEAT PROTEIN 14"/>
    <property type="match status" value="1"/>
</dbReference>
<feature type="region of interest" description="Disordered" evidence="1">
    <location>
        <begin position="1015"/>
        <end position="1063"/>
    </location>
</feature>
<feature type="compositionally biased region" description="Basic residues" evidence="1">
    <location>
        <begin position="267"/>
        <end position="278"/>
    </location>
</feature>
<evidence type="ECO:0000313" key="3">
    <source>
        <dbReference type="Proteomes" id="UP001159405"/>
    </source>
</evidence>
<feature type="region of interest" description="Disordered" evidence="1">
    <location>
        <begin position="1651"/>
        <end position="1672"/>
    </location>
</feature>
<feature type="compositionally biased region" description="Basic residues" evidence="1">
    <location>
        <begin position="1281"/>
        <end position="1296"/>
    </location>
</feature>
<comment type="caution">
    <text evidence="2">The sequence shown here is derived from an EMBL/GenBank/DDBJ whole genome shotgun (WGS) entry which is preliminary data.</text>
</comment>
<proteinExistence type="predicted"/>
<feature type="compositionally biased region" description="Basic residues" evidence="1">
    <location>
        <begin position="1663"/>
        <end position="1672"/>
    </location>
</feature>
<feature type="compositionally biased region" description="Basic residues" evidence="1">
    <location>
        <begin position="69"/>
        <end position="84"/>
    </location>
</feature>
<feature type="compositionally biased region" description="Basic and acidic residues" evidence="1">
    <location>
        <begin position="1218"/>
        <end position="1231"/>
    </location>
</feature>
<accession>A0ABN8Q9U6</accession>
<evidence type="ECO:0000256" key="1">
    <source>
        <dbReference type="SAM" id="MobiDB-lite"/>
    </source>
</evidence>
<feature type="compositionally biased region" description="Basic and acidic residues" evidence="1">
    <location>
        <begin position="1467"/>
        <end position="1479"/>
    </location>
</feature>
<organism evidence="2 3">
    <name type="scientific">Porites lobata</name>
    <dbReference type="NCBI Taxonomy" id="104759"/>
    <lineage>
        <taxon>Eukaryota</taxon>
        <taxon>Metazoa</taxon>
        <taxon>Cnidaria</taxon>
        <taxon>Anthozoa</taxon>
        <taxon>Hexacorallia</taxon>
        <taxon>Scleractinia</taxon>
        <taxon>Fungiina</taxon>
        <taxon>Poritidae</taxon>
        <taxon>Porites</taxon>
    </lineage>
</organism>
<feature type="region of interest" description="Disordered" evidence="1">
    <location>
        <begin position="628"/>
        <end position="680"/>
    </location>
</feature>
<evidence type="ECO:0000313" key="2">
    <source>
        <dbReference type="EMBL" id="CAH3160255.1"/>
    </source>
</evidence>
<gene>
    <name evidence="2" type="ORF">PLOB_00004191</name>
</gene>
<feature type="compositionally biased region" description="Polar residues" evidence="1">
    <location>
        <begin position="1493"/>
        <end position="1504"/>
    </location>
</feature>
<sequence>MANKIPTCISRDASCSTTSFDINEAHKMLTMLAQEDREHVLRGMQAIIDSYAVKTVGKANDVSSSMSHGQRRSSKKRRGRKRSSRNTSSNSEVDDSSARASQLLVNQGGMIIGSYGHNHTGCCATDEAAAAAKLKEEEPSSDTDDGKLISSVVLPDLTEVSIIEMSVTEEELRLLNQEARSSVGFMEAPYMEVEAAATQIEEEAPSPDTNDSGLLTCDNSPATCMTEVDLCEEGHHKGLVSSANINVGKDETKDDVSSSMSHGQIRPSKKRRRRKRSARSASSNSDVDDSSARASQLLVNQGGMIIGSYSHDHTGCCATDEAAAAAKLKEEEPSSDTGDGKLISSVVLPDLTEVSIIEMSVTEEELRLPNQEARSSVGFMEAPYMEVEAAAAQIEEEAPSPDTNDPGLLTCENSPATCMAEVDLCEEGHHKGLVSSANTNVGKDETKDDVSPSMSHGQIRPSKKRRRRKRSARNTSSNSDVDDSSACASQLLVNQGGMMIGSYSHDHTGCCATDEAAAAAKIEKEEPSSDTNNGKLISRVVLPDLTEVSIIETSVTEEELRLLNQEARSSVGFMEAPYMEVEAAATQIEEETPSPDTNDPGLLTCDNSPATCMSEVDLCEEGHHKGLVSSANTNVGKDETKDDVSSSMSHGQRRPSKKRRGRKRSSRNTSSNSDVDDSSARASQLLVNHSYSHDHTGCCATDEAAAAAKIEEEEPSSDINDEKIISRVVLPDLTEVSIIETSVTEEELRLLNQEARSSVGFMEAPYMEVEAAATQIEEEAPSPDTNDSGLLTCENSPTTCMAEVDLCEEGHHKGLVSSANTNVGKDEAKDEVSSSMSHGQIRSSKKRRGRKRSSRNTSSNSEVDDSSARPSQLLVNQGGMIIGSYSHDHTGCCATDEAAAAAKIEEEEPSSDTNNGKLISRVVLPDLTEVSIMEMSVTEEELRLLNQEARSSVGFMEAPYMEVEAAAAQIEEEAPSPDTNDPGLLTCENSPATCMAEVDFCEKGHLKGLVSSANTNVGKDETKDDVSSSKSHGQRRPSKKRRGRKRSSRNTSSNSDVDDSSARASQLLVNQGGMMIGSYSHDHTGCCATDEAAAAGKIEEEEPSSDTNDGKLISSVVLPDLTEVSIIEMSVTEEELRLLNQEARSSVDFMEAPYMEVEAAAAQIEEEAASPDTNDPGLLTCDNSPATCMAEVDLCEEGHHKGLVSSANTNVGKDEEVRVLSSMRSHEERKSSKERRRTSDVDNTSHIPRKLSKYEEVVSSANINVGKDETKDDVSSSMSHGQRRSSKKRRGRKKSSRNTSSNSEVDDSSARASQLLVNQGGMIIGSYSHDHTGCCATDEAAAAAKIEEEEPSSDTNDGKLISSVVLPDLTEVSIIEMSVTEEELRLLNQEARSRVGFTEAPYMDVEAATGQIEEEAPSPDTNDPGLLTCDNSPATCMAEVDFCGKGHYIGLVSSANTNVGKDEEVRVLSSMRSHEERKSSKERRGRKRSFSSMSRTSDADNTSHIPRKLSKYEEVVSSANINVGKDEEPFRGSGMICMAPSTRVACSSGETVAQPLPMTATVKRELPAAFDPVPGTVEPNLESSDAMGYVRYFVSAAFSALFGGNFEAQAAAVAALPANWGQPLEDHPTHALNTRSRRRRLRRVWNGEEFVSEEARREETKPYTRRSRRRKN</sequence>
<feature type="compositionally biased region" description="Basic residues" evidence="1">
    <location>
        <begin position="843"/>
        <end position="854"/>
    </location>
</feature>
<dbReference type="Proteomes" id="UP001159405">
    <property type="component" value="Unassembled WGS sequence"/>
</dbReference>
<dbReference type="InterPro" id="IPR039190">
    <property type="entry name" value="TTC14"/>
</dbReference>
<feature type="region of interest" description="Disordered" evidence="1">
    <location>
        <begin position="434"/>
        <end position="485"/>
    </location>
</feature>
<feature type="compositionally biased region" description="Basic and acidic residues" evidence="1">
    <location>
        <begin position="1653"/>
        <end position="1662"/>
    </location>
</feature>
<feature type="compositionally biased region" description="Basic residues" evidence="1">
    <location>
        <begin position="1032"/>
        <end position="1048"/>
    </location>
</feature>
<feature type="region of interest" description="Disordered" evidence="1">
    <location>
        <begin position="1218"/>
        <end position="1311"/>
    </location>
</feature>
<feature type="region of interest" description="Disordered" evidence="1">
    <location>
        <begin position="249"/>
        <end position="293"/>
    </location>
</feature>
<feature type="compositionally biased region" description="Basic residues" evidence="1">
    <location>
        <begin position="651"/>
        <end position="666"/>
    </location>
</feature>
<feature type="compositionally biased region" description="Basic residues" evidence="1">
    <location>
        <begin position="461"/>
        <end position="472"/>
    </location>
</feature>
<feature type="compositionally biased region" description="Basic and acidic residues" evidence="1">
    <location>
        <begin position="1018"/>
        <end position="1027"/>
    </location>
</feature>
<feature type="region of interest" description="Disordered" evidence="1">
    <location>
        <begin position="816"/>
        <end position="871"/>
    </location>
</feature>
<dbReference type="EMBL" id="CALNXK010000116">
    <property type="protein sequence ID" value="CAH3160255.1"/>
    <property type="molecule type" value="Genomic_DNA"/>
</dbReference>
<feature type="region of interest" description="Disordered" evidence="1">
    <location>
        <begin position="58"/>
        <end position="99"/>
    </location>
</feature>
<feature type="compositionally biased region" description="Basic residues" evidence="1">
    <location>
        <begin position="1480"/>
        <end position="1489"/>
    </location>
</feature>
<feature type="region of interest" description="Disordered" evidence="1">
    <location>
        <begin position="1467"/>
        <end position="1506"/>
    </location>
</feature>
<name>A0ABN8Q9U6_9CNID</name>
<reference evidence="2 3" key="1">
    <citation type="submission" date="2022-05" db="EMBL/GenBank/DDBJ databases">
        <authorList>
            <consortium name="Genoscope - CEA"/>
            <person name="William W."/>
        </authorList>
    </citation>
    <scope>NUCLEOTIDE SEQUENCE [LARGE SCALE GENOMIC DNA]</scope>
</reference>
<protein>
    <submittedName>
        <fullName evidence="2">Uncharacterized protein</fullName>
    </submittedName>
</protein>
<keyword evidence="3" id="KW-1185">Reference proteome</keyword>
<dbReference type="PANTHER" id="PTHR23184">
    <property type="entry name" value="TETRATRICOPEPTIDE REPEAT PROTEIN 14"/>
    <property type="match status" value="1"/>
</dbReference>